<reference evidence="2 3" key="1">
    <citation type="submission" date="2021-05" db="EMBL/GenBank/DDBJ databases">
        <authorList>
            <person name="Kumar R."/>
            <person name="Kumar A."/>
            <person name="Mukhia S."/>
        </authorList>
    </citation>
    <scope>NUCLEOTIDE SEQUENCE [LARGE SCALE GENOMIC DNA]</scope>
    <source>
        <strain evidence="2 3">ERMR7:08</strain>
    </source>
</reference>
<feature type="region of interest" description="Disordered" evidence="1">
    <location>
        <begin position="68"/>
        <end position="92"/>
    </location>
</feature>
<proteinExistence type="predicted"/>
<keyword evidence="3" id="KW-1185">Reference proteome</keyword>
<sequence length="92" mass="9837">MSITQSSWVPLGLSASEICGRARLSTVLSIDTSSTGSISTARAHQRRTGAVPGWRRIRGRVGVDTVQQLSGRGRVDPPQEGNGTKYTVQTVQ</sequence>
<accession>A0ABY7NGH4</accession>
<organism evidence="2 3">
    <name type="scientific">Cryobacterium breve</name>
    <dbReference type="NCBI Taxonomy" id="1259258"/>
    <lineage>
        <taxon>Bacteria</taxon>
        <taxon>Bacillati</taxon>
        <taxon>Actinomycetota</taxon>
        <taxon>Actinomycetes</taxon>
        <taxon>Micrococcales</taxon>
        <taxon>Microbacteriaceae</taxon>
        <taxon>Cryobacterium</taxon>
    </lineage>
</organism>
<feature type="compositionally biased region" description="Polar residues" evidence="1">
    <location>
        <begin position="81"/>
        <end position="92"/>
    </location>
</feature>
<protein>
    <submittedName>
        <fullName evidence="2">Uncharacterized protein</fullName>
    </submittedName>
</protein>
<dbReference type="EMBL" id="CP075584">
    <property type="protein sequence ID" value="WBM81648.1"/>
    <property type="molecule type" value="Genomic_DNA"/>
</dbReference>
<dbReference type="Proteomes" id="UP001212421">
    <property type="component" value="Chromosome"/>
</dbReference>
<name>A0ABY7NGH4_9MICO</name>
<dbReference type="RefSeq" id="WP_432432657.1">
    <property type="nucleotide sequence ID" value="NZ_CP075584.1"/>
</dbReference>
<gene>
    <name evidence="2" type="ORF">KIV56_04675</name>
</gene>
<evidence type="ECO:0000313" key="2">
    <source>
        <dbReference type="EMBL" id="WBM81648.1"/>
    </source>
</evidence>
<evidence type="ECO:0000256" key="1">
    <source>
        <dbReference type="SAM" id="MobiDB-lite"/>
    </source>
</evidence>
<evidence type="ECO:0000313" key="3">
    <source>
        <dbReference type="Proteomes" id="UP001212421"/>
    </source>
</evidence>